<dbReference type="EMBL" id="CAJNNV010007169">
    <property type="protein sequence ID" value="CAE8594568.1"/>
    <property type="molecule type" value="Genomic_DNA"/>
</dbReference>
<evidence type="ECO:0000256" key="1">
    <source>
        <dbReference type="SAM" id="MobiDB-lite"/>
    </source>
</evidence>
<dbReference type="OMA" id="QEWNPIM"/>
<feature type="compositionally biased region" description="Low complexity" evidence="1">
    <location>
        <begin position="282"/>
        <end position="374"/>
    </location>
</feature>
<feature type="compositionally biased region" description="Polar residues" evidence="1">
    <location>
        <begin position="612"/>
        <end position="629"/>
    </location>
</feature>
<evidence type="ECO:0000313" key="3">
    <source>
        <dbReference type="Proteomes" id="UP000654075"/>
    </source>
</evidence>
<feature type="region of interest" description="Disordered" evidence="1">
    <location>
        <begin position="611"/>
        <end position="632"/>
    </location>
</feature>
<keyword evidence="3" id="KW-1185">Reference proteome</keyword>
<sequence length="890" mass="95158">AFLEALRRPNIQRTMTNLQTRGGPHLDKGLRLLVTQEWNPIMKSYDFPVSEAGYQFMRAQIAMFEENEYVRSAAHEIERLCGAVLGEYFGIKLVALEPTEVATSAHLHSRQQLEGWTIVRMQLPAAGAPTAVEASLPSVRAVAPAAATETTTTAAATTATATAAPAIATATTTSPAYFAPTWPPEFPQASGFKTEDEGGDVSCFEVVHDKLALRGQPALSADVVGIARAGQRLLGRTRLIGGGECQEEEWLCLDSQSCRKLGTLSAESWALVRPAVSLGLGQQQQEETTTDDNNNSINNDNNSHNNDNNNSHNCHNNNSHNSHNSHNNSHTNDNNNSHHSHSHNNNNTDNNNNNNNNYNYYNNNNNNNNQQHSNLGEPLRPAGRQAEPPKQLGNGGRYAVACARVAVRAAPKLGARVVGVMLQGRILLGTPHESEGLPWLRLEENARKKIAGSGHEAWVLIHGEVLGLGQLLRPLDSTQTLFAQGPGLQPQQPQETQQVLHTPLEYVVVGVDQPAPVRLVQAAELGRLPRGQRAWGFPGGGWLRLAPCWAELSVSTRFAEALEVTWPGLQASGSQVAYSVEWKLAATAVEAQAAPSAAAEAAPRAAVAMAHNGQNPGSQVASRPSTSVGGHQVTRGTRVVVNRLPPGSTLRLRVAARIFAQEGSGTEDVSLLGSWAKASTAQPIAEELDESQALHLDPFGQERGGCAASGCGSFATAASEEDKGGFVSAAVLPALVRCARCGIGYAEHWRGLEPTSELSRFELAAYEVVHSAVFIRGSRHVKGTQLGVLRRGVVVHGRREGSWLRLGPDSLEAAAQLAPGAGEANNNKNNKNNKNNSSSNNNNNKNNSNNNNNNNNNSSNNNDSSSSNSLAGWVLVDGARVGLGQLLQAV</sequence>
<gene>
    <name evidence="2" type="ORF">PGLA1383_LOCUS13101</name>
</gene>
<dbReference type="PANTHER" id="PTHR32301">
    <property type="entry name" value="COUNTIN RECEPTOR CNR3-RELATED"/>
    <property type="match status" value="1"/>
</dbReference>
<comment type="caution">
    <text evidence="2">The sequence shown here is derived from an EMBL/GenBank/DDBJ whole genome shotgun (WGS) entry which is preliminary data.</text>
</comment>
<evidence type="ECO:0000313" key="2">
    <source>
        <dbReference type="EMBL" id="CAE8594568.1"/>
    </source>
</evidence>
<dbReference type="InterPro" id="IPR053259">
    <property type="entry name" value="Golvesin-related_Golgi"/>
</dbReference>
<feature type="non-terminal residue" evidence="2">
    <location>
        <position position="1"/>
    </location>
</feature>
<protein>
    <submittedName>
        <fullName evidence="2">Uncharacterized protein</fullName>
    </submittedName>
</protein>
<feature type="region of interest" description="Disordered" evidence="1">
    <location>
        <begin position="820"/>
        <end position="868"/>
    </location>
</feature>
<name>A0A813E2D7_POLGL</name>
<organism evidence="2 3">
    <name type="scientific">Polarella glacialis</name>
    <name type="common">Dinoflagellate</name>
    <dbReference type="NCBI Taxonomy" id="89957"/>
    <lineage>
        <taxon>Eukaryota</taxon>
        <taxon>Sar</taxon>
        <taxon>Alveolata</taxon>
        <taxon>Dinophyceae</taxon>
        <taxon>Suessiales</taxon>
        <taxon>Suessiaceae</taxon>
        <taxon>Polarella</taxon>
    </lineage>
</organism>
<proteinExistence type="predicted"/>
<dbReference type="AlphaFoldDB" id="A0A813E2D7"/>
<dbReference type="Proteomes" id="UP000654075">
    <property type="component" value="Unassembled WGS sequence"/>
</dbReference>
<accession>A0A813E2D7</accession>
<feature type="region of interest" description="Disordered" evidence="1">
    <location>
        <begin position="280"/>
        <end position="394"/>
    </location>
</feature>
<dbReference type="OrthoDB" id="434893at2759"/>
<reference evidence="2" key="1">
    <citation type="submission" date="2021-02" db="EMBL/GenBank/DDBJ databases">
        <authorList>
            <person name="Dougan E. K."/>
            <person name="Rhodes N."/>
            <person name="Thang M."/>
            <person name="Chan C."/>
        </authorList>
    </citation>
    <scope>NUCLEOTIDE SEQUENCE</scope>
</reference>
<dbReference type="PANTHER" id="PTHR32301:SF6">
    <property type="entry name" value="GOLVESIN-RELATED"/>
    <property type="match status" value="1"/>
</dbReference>